<dbReference type="RefSeq" id="XP_020085616.1">
    <property type="nucleotide sequence ID" value="XM_020230027.1"/>
</dbReference>
<dbReference type="PANTHER" id="PTHR36769:SF1">
    <property type="entry name" value="2,3-BISPHOSPHOGLYCERATE-DEPENDENT PHOSPHOGLYCERATE MUTASE"/>
    <property type="match status" value="1"/>
</dbReference>
<gene>
    <name evidence="3 4" type="primary">LOC109708318</name>
</gene>
<evidence type="ECO:0000313" key="4">
    <source>
        <dbReference type="RefSeq" id="XP_020085616.1"/>
    </source>
</evidence>
<feature type="compositionally biased region" description="Basic residues" evidence="1">
    <location>
        <begin position="11"/>
        <end position="35"/>
    </location>
</feature>
<organism evidence="3">
    <name type="scientific">Ananas comosus</name>
    <name type="common">Pineapple</name>
    <name type="synonym">Ananas ananas</name>
    <dbReference type="NCBI Taxonomy" id="4615"/>
    <lineage>
        <taxon>Eukaryota</taxon>
        <taxon>Viridiplantae</taxon>
        <taxon>Streptophyta</taxon>
        <taxon>Embryophyta</taxon>
        <taxon>Tracheophyta</taxon>
        <taxon>Spermatophyta</taxon>
        <taxon>Magnoliopsida</taxon>
        <taxon>Liliopsida</taxon>
        <taxon>Poales</taxon>
        <taxon>Bromeliaceae</taxon>
        <taxon>Bromelioideae</taxon>
        <taxon>Ananas</taxon>
    </lineage>
</organism>
<dbReference type="GeneID" id="109708318"/>
<name>A0A6P5EWU9_ANACO</name>
<dbReference type="Proteomes" id="UP000515123">
    <property type="component" value="Linkage group 3"/>
</dbReference>
<dbReference type="PANTHER" id="PTHR36769">
    <property type="entry name" value="2,3-BISPHOSPHOGLYCERATE-DEPENDENT PHOSPHOGLYCERATE MUTASE"/>
    <property type="match status" value="1"/>
</dbReference>
<dbReference type="Pfam" id="PF09495">
    <property type="entry name" value="DUF2462"/>
    <property type="match status" value="1"/>
</dbReference>
<accession>A0A6P5EWU9</accession>
<keyword evidence="2" id="KW-1185">Reference proteome</keyword>
<reference evidence="3 4" key="2">
    <citation type="submission" date="2025-04" db="UniProtKB">
        <authorList>
            <consortium name="RefSeq"/>
        </authorList>
    </citation>
    <scope>IDENTIFICATION</scope>
    <source>
        <tissue evidence="3 4">Leaf</tissue>
    </source>
</reference>
<reference evidence="2" key="1">
    <citation type="journal article" date="2015" name="Nat. Genet.">
        <title>The pineapple genome and the evolution of CAM photosynthesis.</title>
        <authorList>
            <person name="Ming R."/>
            <person name="VanBuren R."/>
            <person name="Wai C.M."/>
            <person name="Tang H."/>
            <person name="Schatz M.C."/>
            <person name="Bowers J.E."/>
            <person name="Lyons E."/>
            <person name="Wang M.L."/>
            <person name="Chen J."/>
            <person name="Biggers E."/>
            <person name="Zhang J."/>
            <person name="Huang L."/>
            <person name="Zhang L."/>
            <person name="Miao W."/>
            <person name="Zhang J."/>
            <person name="Ye Z."/>
            <person name="Miao C."/>
            <person name="Lin Z."/>
            <person name="Wang H."/>
            <person name="Zhou H."/>
            <person name="Yim W.C."/>
            <person name="Priest H.D."/>
            <person name="Zheng C."/>
            <person name="Woodhouse M."/>
            <person name="Edger P.P."/>
            <person name="Guyot R."/>
            <person name="Guo H.B."/>
            <person name="Guo H."/>
            <person name="Zheng G."/>
            <person name="Singh R."/>
            <person name="Sharma A."/>
            <person name="Min X."/>
            <person name="Zheng Y."/>
            <person name="Lee H."/>
            <person name="Gurtowski J."/>
            <person name="Sedlazeck F.J."/>
            <person name="Harkess A."/>
            <person name="McKain M.R."/>
            <person name="Liao Z."/>
            <person name="Fang J."/>
            <person name="Liu J."/>
            <person name="Zhang X."/>
            <person name="Zhang Q."/>
            <person name="Hu W."/>
            <person name="Qin Y."/>
            <person name="Wang K."/>
            <person name="Chen L.Y."/>
            <person name="Shirley N."/>
            <person name="Lin Y.R."/>
            <person name="Liu L.Y."/>
            <person name="Hernandez A.G."/>
            <person name="Wright C.L."/>
            <person name="Bulone V."/>
            <person name="Tuskan G.A."/>
            <person name="Heath K."/>
            <person name="Zee F."/>
            <person name="Moore P.H."/>
            <person name="Sunkar R."/>
            <person name="Leebens-Mack J.H."/>
            <person name="Mockler T."/>
            <person name="Bennetzen J.L."/>
            <person name="Freeling M."/>
            <person name="Sankoff D."/>
            <person name="Paterson A.H."/>
            <person name="Zhu X."/>
            <person name="Yang X."/>
            <person name="Smith J.A."/>
            <person name="Cushman J.C."/>
            <person name="Paull R.E."/>
            <person name="Yu Q."/>
        </authorList>
    </citation>
    <scope>NUCLEOTIDE SEQUENCE [LARGE SCALE GENOMIC DNA]</scope>
    <source>
        <strain evidence="2">cv. F153</strain>
    </source>
</reference>
<feature type="region of interest" description="Disordered" evidence="1">
    <location>
        <begin position="1"/>
        <end position="40"/>
    </location>
</feature>
<evidence type="ECO:0000256" key="1">
    <source>
        <dbReference type="SAM" id="MobiDB-lite"/>
    </source>
</evidence>
<dbReference type="AlphaFoldDB" id="A0A6P5EWU9"/>
<dbReference type="OrthoDB" id="511222at2759"/>
<dbReference type="RefSeq" id="XP_020085615.1">
    <property type="nucleotide sequence ID" value="XM_020230026.1"/>
</dbReference>
<evidence type="ECO:0000313" key="3">
    <source>
        <dbReference type="RefSeq" id="XP_020085615.1"/>
    </source>
</evidence>
<dbReference type="InterPro" id="IPR019034">
    <property type="entry name" value="UPF0390"/>
</dbReference>
<sequence length="88" mass="9704">MTQKGDMFKGQQKKKKIPPNRHGKAAHIRKGKRVVKTSSFSKEMDANREITKFINQCNEIKAASLASKEGGELSIVKTSADTLSSAKK</sequence>
<proteinExistence type="predicted"/>
<evidence type="ECO:0000313" key="2">
    <source>
        <dbReference type="Proteomes" id="UP000515123"/>
    </source>
</evidence>
<protein>
    <submittedName>
        <fullName evidence="3 4">Uncharacterized protein LOC109708318</fullName>
    </submittedName>
</protein>